<keyword evidence="4" id="KW-1185">Reference proteome</keyword>
<dbReference type="PANTHER" id="PTHR43732">
    <property type="entry name" value="RIBOSE 5-PHOSPHATE ISOMERASE-RELATED"/>
    <property type="match status" value="1"/>
</dbReference>
<name>A0A0S4JBN8_BODSA</name>
<dbReference type="NCBIfam" id="NF004051">
    <property type="entry name" value="PRK05571.1"/>
    <property type="match status" value="1"/>
</dbReference>
<evidence type="ECO:0000313" key="3">
    <source>
        <dbReference type="EMBL" id="CUG86589.1"/>
    </source>
</evidence>
<dbReference type="NCBIfam" id="TIGR01120">
    <property type="entry name" value="rpiB"/>
    <property type="match status" value="1"/>
</dbReference>
<reference evidence="4" key="1">
    <citation type="submission" date="2015-09" db="EMBL/GenBank/DDBJ databases">
        <authorList>
            <consortium name="Pathogen Informatics"/>
        </authorList>
    </citation>
    <scope>NUCLEOTIDE SEQUENCE [LARGE SCALE GENOMIC DNA]</scope>
    <source>
        <strain evidence="4">Lake Konstanz</strain>
    </source>
</reference>
<dbReference type="EMBL" id="CYKH01001337">
    <property type="protein sequence ID" value="CUG86589.1"/>
    <property type="molecule type" value="Genomic_DNA"/>
</dbReference>
<dbReference type="NCBIfam" id="TIGR00689">
    <property type="entry name" value="rpiB_lacA_lacB"/>
    <property type="match status" value="1"/>
</dbReference>
<accession>A0A0S4JBN8</accession>
<dbReference type="VEuPathDB" id="TriTrypDB:BSAL_06765"/>
<dbReference type="PIRSF" id="PIRSF005384">
    <property type="entry name" value="RpiB_LacA_B"/>
    <property type="match status" value="1"/>
</dbReference>
<keyword evidence="2 3" id="KW-0413">Isomerase</keyword>
<dbReference type="Proteomes" id="UP000051952">
    <property type="component" value="Unassembled WGS sequence"/>
</dbReference>
<dbReference type="Gene3D" id="3.40.1400.10">
    <property type="entry name" value="Sugar-phosphate isomerase, RpiB/LacA/LacB"/>
    <property type="match status" value="1"/>
</dbReference>
<protein>
    <submittedName>
        <fullName evidence="3">Ribose-5-phosphate isomerase, putative</fullName>
    </submittedName>
</protein>
<dbReference type="InterPro" id="IPR004785">
    <property type="entry name" value="RpiB"/>
</dbReference>
<evidence type="ECO:0000256" key="2">
    <source>
        <dbReference type="ARBA" id="ARBA00023235"/>
    </source>
</evidence>
<dbReference type="SUPFAM" id="SSF89623">
    <property type="entry name" value="Ribose/Galactose isomerase RpiB/AlsB"/>
    <property type="match status" value="1"/>
</dbReference>
<dbReference type="OMA" id="YPPFCLR"/>
<dbReference type="PANTHER" id="PTHR43732:SF1">
    <property type="entry name" value="RIBOSE 5-PHOSPHATE ISOMERASE"/>
    <property type="match status" value="1"/>
</dbReference>
<evidence type="ECO:0000313" key="4">
    <source>
        <dbReference type="Proteomes" id="UP000051952"/>
    </source>
</evidence>
<dbReference type="AlphaFoldDB" id="A0A0S4JBN8"/>
<proteinExistence type="inferred from homology"/>
<gene>
    <name evidence="3" type="ORF">BSAL_06765</name>
</gene>
<sequence>MRLAIGCDHAAYDVKNEVIAYLKAKGHELIDVSEADGTRVDYPDIAGAAAAKVLSKEVDFGILFCGTGIGISIAANKVPGIRAALCHDAYTASMARAHNDAQIVCAGARVTGAEVIKQIVEVFLTTSFEGGRHGCRVDKIMALEAPKQ</sequence>
<dbReference type="InterPro" id="IPR051812">
    <property type="entry name" value="SPI_LacAB/RpiB"/>
</dbReference>
<dbReference type="InterPro" id="IPR036569">
    <property type="entry name" value="RpiB_LacA_LacB_sf"/>
</dbReference>
<comment type="similarity">
    <text evidence="1">Belongs to the LacAB/RpiB family.</text>
</comment>
<dbReference type="GO" id="GO:0016853">
    <property type="term" value="F:isomerase activity"/>
    <property type="evidence" value="ECO:0007669"/>
    <property type="project" value="UniProtKB-KW"/>
</dbReference>
<dbReference type="GO" id="GO:0005975">
    <property type="term" value="P:carbohydrate metabolic process"/>
    <property type="evidence" value="ECO:0007669"/>
    <property type="project" value="InterPro"/>
</dbReference>
<dbReference type="Pfam" id="PF02502">
    <property type="entry name" value="LacAB_rpiB"/>
    <property type="match status" value="1"/>
</dbReference>
<dbReference type="InterPro" id="IPR003500">
    <property type="entry name" value="RpiB_LacA_LacB"/>
</dbReference>
<evidence type="ECO:0000256" key="1">
    <source>
        <dbReference type="ARBA" id="ARBA00008754"/>
    </source>
</evidence>
<dbReference type="OrthoDB" id="2106730at2759"/>
<organism evidence="3 4">
    <name type="scientific">Bodo saltans</name>
    <name type="common">Flagellated protozoan</name>
    <dbReference type="NCBI Taxonomy" id="75058"/>
    <lineage>
        <taxon>Eukaryota</taxon>
        <taxon>Discoba</taxon>
        <taxon>Euglenozoa</taxon>
        <taxon>Kinetoplastea</taxon>
        <taxon>Metakinetoplastina</taxon>
        <taxon>Eubodonida</taxon>
        <taxon>Bodonidae</taxon>
        <taxon>Bodo</taxon>
    </lineage>
</organism>